<feature type="compositionally biased region" description="Basic and acidic residues" evidence="1">
    <location>
        <begin position="1"/>
        <end position="10"/>
    </location>
</feature>
<accession>A0ABW2F009</accession>
<dbReference type="Proteomes" id="UP001596411">
    <property type="component" value="Unassembled WGS sequence"/>
</dbReference>
<dbReference type="Pfam" id="PF07386">
    <property type="entry name" value="DUF1499"/>
    <property type="match status" value="1"/>
</dbReference>
<dbReference type="PIRSF" id="PIRSF026426">
    <property type="entry name" value="DUF1499"/>
    <property type="match status" value="1"/>
</dbReference>
<gene>
    <name evidence="2" type="ORF">ACFQH5_17495</name>
</gene>
<evidence type="ECO:0000313" key="2">
    <source>
        <dbReference type="EMBL" id="MFC7091342.1"/>
    </source>
</evidence>
<evidence type="ECO:0000256" key="1">
    <source>
        <dbReference type="SAM" id="MobiDB-lite"/>
    </source>
</evidence>
<organism evidence="2 3">
    <name type="scientific">Halomonas salifodinae</name>
    <dbReference type="NCBI Taxonomy" id="438745"/>
    <lineage>
        <taxon>Bacteria</taxon>
        <taxon>Pseudomonadati</taxon>
        <taxon>Pseudomonadota</taxon>
        <taxon>Gammaproteobacteria</taxon>
        <taxon>Oceanospirillales</taxon>
        <taxon>Halomonadaceae</taxon>
        <taxon>Halomonas</taxon>
    </lineage>
</organism>
<dbReference type="PANTHER" id="PTHR34801:SF6">
    <property type="entry name" value="SLL1620 PROTEIN"/>
    <property type="match status" value="1"/>
</dbReference>
<keyword evidence="3" id="KW-1185">Reference proteome</keyword>
<comment type="caution">
    <text evidence="2">The sequence shown here is derived from an EMBL/GenBank/DDBJ whole genome shotgun (WGS) entry which is preliminary data.</text>
</comment>
<reference evidence="3" key="1">
    <citation type="journal article" date="2019" name="Int. J. Syst. Evol. Microbiol.">
        <title>The Global Catalogue of Microorganisms (GCM) 10K type strain sequencing project: providing services to taxonomists for standard genome sequencing and annotation.</title>
        <authorList>
            <consortium name="The Broad Institute Genomics Platform"/>
            <consortium name="The Broad Institute Genome Sequencing Center for Infectious Disease"/>
            <person name="Wu L."/>
            <person name="Ma J."/>
        </authorList>
    </citation>
    <scope>NUCLEOTIDE SEQUENCE [LARGE SCALE GENOMIC DNA]</scope>
    <source>
        <strain evidence="3">CGMCC 1.13666</strain>
    </source>
</reference>
<dbReference type="InterPro" id="IPR010865">
    <property type="entry name" value="DUF1499"/>
</dbReference>
<dbReference type="PANTHER" id="PTHR34801">
    <property type="entry name" value="EXPRESSED PROTEIN"/>
    <property type="match status" value="1"/>
</dbReference>
<dbReference type="RefSeq" id="WP_346063879.1">
    <property type="nucleotide sequence ID" value="NZ_BAAADR010000022.1"/>
</dbReference>
<feature type="region of interest" description="Disordered" evidence="1">
    <location>
        <begin position="1"/>
        <end position="21"/>
    </location>
</feature>
<protein>
    <submittedName>
        <fullName evidence="2">DUF1499 domain-containing protein</fullName>
    </submittedName>
</protein>
<dbReference type="EMBL" id="JBHSZP010000036">
    <property type="protein sequence ID" value="MFC7091342.1"/>
    <property type="molecule type" value="Genomic_DNA"/>
</dbReference>
<evidence type="ECO:0000313" key="3">
    <source>
        <dbReference type="Proteomes" id="UP001596411"/>
    </source>
</evidence>
<sequence>MMRSPLREEASMLTNPLTSKRPESIGVHQGRLAACPPTRNSVCSQAEDEAHYIAPLEPGDRCPAEMMRRLKTALMGCEEAEVVTASDSYLHAECHSALGFVDDLELLWSEEEGVCHVRSASRLGITDLGKNRARVEKLRMLLEGWGFCD</sequence>
<proteinExistence type="predicted"/>
<name>A0ABW2F009_9GAMM</name>